<dbReference type="GO" id="GO:0036199">
    <property type="term" value="F:cholest-4-en-3-one 26-monooxygenase activity"/>
    <property type="evidence" value="ECO:0007669"/>
    <property type="project" value="TreeGrafter"/>
</dbReference>
<dbReference type="PRINTS" id="PR00385">
    <property type="entry name" value="P450"/>
</dbReference>
<dbReference type="RefSeq" id="WP_128643124.1">
    <property type="nucleotide sequence ID" value="NZ_CP008949.1"/>
</dbReference>
<name>A0A076F066_RHOOP</name>
<dbReference type="AlphaFoldDB" id="A0A076F066"/>
<evidence type="ECO:0000313" key="9">
    <source>
        <dbReference type="EMBL" id="AII10827.1"/>
    </source>
</evidence>
<proteinExistence type="inferred from homology"/>
<geneLocation type="plasmid" evidence="9 10">
    <name>pPDG2</name>
</geneLocation>
<keyword evidence="9" id="KW-0614">Plasmid</keyword>
<keyword evidence="3 8" id="KW-0349">Heme</keyword>
<evidence type="ECO:0000313" key="10">
    <source>
        <dbReference type="Proteomes" id="UP000028488"/>
    </source>
</evidence>
<dbReference type="InterPro" id="IPR002397">
    <property type="entry name" value="Cyt_P450_B"/>
</dbReference>
<accession>A0A076F066</accession>
<evidence type="ECO:0000256" key="4">
    <source>
        <dbReference type="ARBA" id="ARBA00022723"/>
    </source>
</evidence>
<dbReference type="GO" id="GO:0006707">
    <property type="term" value="P:cholesterol catabolic process"/>
    <property type="evidence" value="ECO:0007669"/>
    <property type="project" value="TreeGrafter"/>
</dbReference>
<dbReference type="FunFam" id="1.10.630.10:FF:000018">
    <property type="entry name" value="Cytochrome P450 monooxygenase"/>
    <property type="match status" value="1"/>
</dbReference>
<dbReference type="Pfam" id="PF00067">
    <property type="entry name" value="p450"/>
    <property type="match status" value="1"/>
</dbReference>
<dbReference type="GO" id="GO:0005506">
    <property type="term" value="F:iron ion binding"/>
    <property type="evidence" value="ECO:0007669"/>
    <property type="project" value="InterPro"/>
</dbReference>
<evidence type="ECO:0000256" key="2">
    <source>
        <dbReference type="ARBA" id="ARBA00010617"/>
    </source>
</evidence>
<dbReference type="Proteomes" id="UP000028488">
    <property type="component" value="Plasmid pPDG2"/>
</dbReference>
<dbReference type="SUPFAM" id="SSF48264">
    <property type="entry name" value="Cytochrome P450"/>
    <property type="match status" value="1"/>
</dbReference>
<organism evidence="9 10">
    <name type="scientific">Rhodococcus opacus</name>
    <name type="common">Nocardia opaca</name>
    <dbReference type="NCBI Taxonomy" id="37919"/>
    <lineage>
        <taxon>Bacteria</taxon>
        <taxon>Bacillati</taxon>
        <taxon>Actinomycetota</taxon>
        <taxon>Actinomycetes</taxon>
        <taxon>Mycobacteriales</taxon>
        <taxon>Nocardiaceae</taxon>
        <taxon>Rhodococcus</taxon>
    </lineage>
</organism>
<dbReference type="InterPro" id="IPR036396">
    <property type="entry name" value="Cyt_P450_sf"/>
</dbReference>
<dbReference type="PRINTS" id="PR00359">
    <property type="entry name" value="BP450"/>
</dbReference>
<dbReference type="EMBL" id="CP008949">
    <property type="protein sequence ID" value="AII10827.1"/>
    <property type="molecule type" value="Genomic_DNA"/>
</dbReference>
<dbReference type="CDD" id="cd11033">
    <property type="entry name" value="CYP142-like"/>
    <property type="match status" value="1"/>
</dbReference>
<keyword evidence="4 8" id="KW-0479">Metal-binding</keyword>
<dbReference type="PROSITE" id="PS00086">
    <property type="entry name" value="CYTOCHROME_P450"/>
    <property type="match status" value="1"/>
</dbReference>
<dbReference type="InterPro" id="IPR017972">
    <property type="entry name" value="Cyt_P450_CS"/>
</dbReference>
<comment type="cofactor">
    <cofactor evidence="1">
        <name>heme</name>
        <dbReference type="ChEBI" id="CHEBI:30413"/>
    </cofactor>
</comment>
<dbReference type="PANTHER" id="PTHR46696">
    <property type="entry name" value="P450, PUTATIVE (EUROFUNG)-RELATED"/>
    <property type="match status" value="1"/>
</dbReference>
<dbReference type="PANTHER" id="PTHR46696:SF4">
    <property type="entry name" value="BIOTIN BIOSYNTHESIS CYTOCHROME P450"/>
    <property type="match status" value="1"/>
</dbReference>
<dbReference type="InterPro" id="IPR001128">
    <property type="entry name" value="Cyt_P450"/>
</dbReference>
<evidence type="ECO:0000256" key="8">
    <source>
        <dbReference type="RuleBase" id="RU000461"/>
    </source>
</evidence>
<comment type="similarity">
    <text evidence="2 8">Belongs to the cytochrome P450 family.</text>
</comment>
<dbReference type="GO" id="GO:0008395">
    <property type="term" value="F:steroid hydroxylase activity"/>
    <property type="evidence" value="ECO:0007669"/>
    <property type="project" value="TreeGrafter"/>
</dbReference>
<keyword evidence="6 8" id="KW-0408">Iron</keyword>
<evidence type="ECO:0000256" key="1">
    <source>
        <dbReference type="ARBA" id="ARBA00001971"/>
    </source>
</evidence>
<keyword evidence="5 8" id="KW-0560">Oxidoreductase</keyword>
<sequence length="410" mass="45628">MTQSALNLDLGNPDAYAEGIPHGVFDQLRREEPVVWVDEPAGEGFDGGPGFWAVTRYDDVMTVSKNPQIFSSQRGASFLRTQRPQDLAALQQMMLNFDPPEHSKMRAIVSKAFTPKMVQKMFDDVAAHAHTIVDGLESGADIDLVASVSAEMPLRVLADVLGVPSEDRHLLYDWTNRMVGLDDPSYGGRAAFVSAFVEMFTFAADKTHAKREQPGSDVWSVIVNAEVDGEQLSTEELNRFFQLLVIAGNETTRNLLTGFFLTLSEHPDERAKLQQNMALLPKAIEEVLRYHSPVIQFRRTATQDTELAGKMIREGDKVVIYYVSANRDENHFEDPHAFRIERGSPNHLAFGAGTHFCLGNSLARMEAKVLLEAFLTRFPDWTVTGGPDRFRSNFINGIKALPVNLGKATS</sequence>
<reference evidence="9 10" key="1">
    <citation type="submission" date="2014-07" db="EMBL/GenBank/DDBJ databases">
        <title>Genome Sequence of Rhodococcus opacus Strain R7, a Biodegrader of Mono- and Polycyclic Aromatic Hydrocarbons.</title>
        <authorList>
            <person name="Di Gennaro P."/>
            <person name="Zampolli J."/>
            <person name="Presti I."/>
            <person name="Cappelletti M."/>
            <person name="D'Ursi P."/>
            <person name="Orro A."/>
            <person name="Mezzelani A."/>
            <person name="Milanesi L."/>
        </authorList>
    </citation>
    <scope>NUCLEOTIDE SEQUENCE [LARGE SCALE GENOMIC DNA]</scope>
    <source>
        <strain evidence="9 10">R7</strain>
        <plasmid evidence="9">pPDG2</plasmid>
    </source>
</reference>
<keyword evidence="7 8" id="KW-0503">Monooxygenase</keyword>
<dbReference type="Gene3D" id="1.10.630.10">
    <property type="entry name" value="Cytochrome P450"/>
    <property type="match status" value="1"/>
</dbReference>
<evidence type="ECO:0000256" key="3">
    <source>
        <dbReference type="ARBA" id="ARBA00022617"/>
    </source>
</evidence>
<protein>
    <submittedName>
        <fullName evidence="9">Cytochrome P450</fullName>
    </submittedName>
</protein>
<evidence type="ECO:0000256" key="5">
    <source>
        <dbReference type="ARBA" id="ARBA00023002"/>
    </source>
</evidence>
<evidence type="ECO:0000256" key="6">
    <source>
        <dbReference type="ARBA" id="ARBA00023004"/>
    </source>
</evidence>
<evidence type="ECO:0000256" key="7">
    <source>
        <dbReference type="ARBA" id="ARBA00023033"/>
    </source>
</evidence>
<dbReference type="GO" id="GO:0020037">
    <property type="term" value="F:heme binding"/>
    <property type="evidence" value="ECO:0007669"/>
    <property type="project" value="InterPro"/>
</dbReference>
<gene>
    <name evidence="9" type="ORF">EP51_42420</name>
</gene>